<dbReference type="AlphaFoldDB" id="A0AAD0HK51"/>
<evidence type="ECO:0000313" key="2">
    <source>
        <dbReference type="Proteomes" id="UP000264960"/>
    </source>
</evidence>
<name>A0AAD0HK51_BACPU</name>
<sequence length="74" mass="8461">MLWILTQNQQTLIHVQEVSVSGKKIEGMIIGSTSWAKILGKYDSNDRAAEILQDMMKKIEEHPNAAMTYRMPLQ</sequence>
<accession>A0AAD0HK51</accession>
<protein>
    <submittedName>
        <fullName evidence="1">Uncharacterized protein</fullName>
    </submittedName>
</protein>
<dbReference type="RefSeq" id="WP_117728839.1">
    <property type="nucleotide sequence ID" value="NZ_CP027116.1"/>
</dbReference>
<dbReference type="EMBL" id="CP027116">
    <property type="protein sequence ID" value="AVM22749.1"/>
    <property type="molecule type" value="Genomic_DNA"/>
</dbReference>
<gene>
    <name evidence="1" type="ORF">C5695_02370</name>
</gene>
<organism evidence="1 2">
    <name type="scientific">Bacillus pumilus</name>
    <name type="common">Bacillus mesentericus</name>
    <dbReference type="NCBI Taxonomy" id="1408"/>
    <lineage>
        <taxon>Bacteria</taxon>
        <taxon>Bacillati</taxon>
        <taxon>Bacillota</taxon>
        <taxon>Bacilli</taxon>
        <taxon>Bacillales</taxon>
        <taxon>Bacillaceae</taxon>
        <taxon>Bacillus</taxon>
    </lineage>
</organism>
<evidence type="ECO:0000313" key="1">
    <source>
        <dbReference type="EMBL" id="AVM22749.1"/>
    </source>
</evidence>
<reference evidence="1 2" key="1">
    <citation type="submission" date="2018-02" db="EMBL/GenBank/DDBJ databases">
        <title>The complete genome of two Bacillus pumilus strains from Cuatro Cienegas, Coahuila, Mexico.</title>
        <authorList>
            <person name="Zarza E."/>
            <person name="Alcaraz L.D."/>
            <person name="Aguilar-Salinas B."/>
            <person name="Islas A."/>
            <person name="Olmedo-Alvarez G."/>
        </authorList>
    </citation>
    <scope>NUCLEOTIDE SEQUENCE [LARGE SCALE GENOMIC DNA]</scope>
    <source>
        <strain evidence="1 2">145</strain>
    </source>
</reference>
<dbReference type="Proteomes" id="UP000264960">
    <property type="component" value="Chromosome"/>
</dbReference>
<proteinExistence type="predicted"/>